<accession>A0A0K2T4U7</accession>
<proteinExistence type="predicted"/>
<evidence type="ECO:0000313" key="1">
    <source>
        <dbReference type="EMBL" id="CDW20612.1"/>
    </source>
</evidence>
<dbReference type="PANTHER" id="PTHR46409:SF1">
    <property type="entry name" value="HTH PSQ-TYPE DOMAIN-CONTAINING PROTEIN"/>
    <property type="match status" value="1"/>
</dbReference>
<protein>
    <submittedName>
        <fullName evidence="1">Extracellular domainscontaining protein CG31004like [Hydra vulgaris]</fullName>
    </submittedName>
</protein>
<dbReference type="EMBL" id="HACA01003252">
    <property type="protein sequence ID" value="CDW20613.1"/>
    <property type="molecule type" value="Transcribed_RNA"/>
</dbReference>
<dbReference type="AlphaFoldDB" id="A0A0K2T4U7"/>
<dbReference type="PANTHER" id="PTHR46409">
    <property type="entry name" value="HTH PSQ-TYPE DOMAIN-CONTAINING PROTEIN"/>
    <property type="match status" value="1"/>
</dbReference>
<reference evidence="1" key="1">
    <citation type="submission" date="2014-05" db="EMBL/GenBank/DDBJ databases">
        <authorList>
            <person name="Chronopoulou M."/>
        </authorList>
    </citation>
    <scope>NUCLEOTIDE SEQUENCE</scope>
    <source>
        <tissue evidence="1">Whole organism</tissue>
    </source>
</reference>
<sequence>MNMIDWYKIVISVPPILQYWSDKELMKAKNEPLKIKKYPCHSQSVEMAVKLVSEVSCKVYGYNQRHGYILSTLKSRDKLRKFKTKCKYPV</sequence>
<dbReference type="EMBL" id="HACA01003251">
    <property type="protein sequence ID" value="CDW20612.1"/>
    <property type="molecule type" value="Transcribed_RNA"/>
</dbReference>
<organism evidence="1">
    <name type="scientific">Lepeophtheirus salmonis</name>
    <name type="common">Salmon louse</name>
    <name type="synonym">Caligus salmonis</name>
    <dbReference type="NCBI Taxonomy" id="72036"/>
    <lineage>
        <taxon>Eukaryota</taxon>
        <taxon>Metazoa</taxon>
        <taxon>Ecdysozoa</taxon>
        <taxon>Arthropoda</taxon>
        <taxon>Crustacea</taxon>
        <taxon>Multicrustacea</taxon>
        <taxon>Hexanauplia</taxon>
        <taxon>Copepoda</taxon>
        <taxon>Siphonostomatoida</taxon>
        <taxon>Caligidae</taxon>
        <taxon>Lepeophtheirus</taxon>
    </lineage>
</organism>
<name>A0A0K2T4U7_LEPSM</name>